<evidence type="ECO:0000313" key="2">
    <source>
        <dbReference type="EMBL" id="ADP33621.1"/>
    </source>
</evidence>
<keyword evidence="1" id="KW-0812">Transmembrane</keyword>
<dbReference type="Proteomes" id="UP000006867">
    <property type="component" value="Chromosome"/>
</dbReference>
<dbReference type="InterPro" id="IPR058887">
    <property type="entry name" value="YuzI-like"/>
</dbReference>
<keyword evidence="1" id="KW-0472">Membrane</keyword>
<proteinExistence type="predicted"/>
<keyword evidence="3" id="KW-1185">Reference proteome</keyword>
<protein>
    <recommendedName>
        <fullName evidence="4">DUF3955 domain-containing protein</fullName>
    </recommendedName>
</protein>
<reference evidence="2 3" key="1">
    <citation type="journal article" date="2011" name="Front. Microbiol.">
        <title>Genomic signatures of strain selection and enhancement in Bacillus atrophaeus var. globigii, a historical biowarfare simulant.</title>
        <authorList>
            <person name="Gibbons H.S."/>
            <person name="Broomall S.M."/>
            <person name="McNew L.A."/>
            <person name="Daligault H."/>
            <person name="Chapman C."/>
            <person name="Bruce D."/>
            <person name="Karavis M."/>
            <person name="Krepps M."/>
            <person name="McGregor P.A."/>
            <person name="Hong C."/>
            <person name="Park K.H."/>
            <person name="Akmal A."/>
            <person name="Feldman A."/>
            <person name="Lin J.S."/>
            <person name="Chang W.E."/>
            <person name="Higgs B.W."/>
            <person name="Demirev P."/>
            <person name="Lindquist J."/>
            <person name="Liem A."/>
            <person name="Fochler E."/>
            <person name="Read T.D."/>
            <person name="Tapia R."/>
            <person name="Johnson S."/>
            <person name="Bishop-Lilly K.A."/>
            <person name="Detter C."/>
            <person name="Han C."/>
            <person name="Sozhamannan S."/>
            <person name="Rosenzweig C.N."/>
            <person name="Skowronski E.W."/>
        </authorList>
    </citation>
    <scope>NUCLEOTIDE SEQUENCE [LARGE SCALE GENOMIC DNA]</scope>
    <source>
        <strain evidence="2 3">1942</strain>
    </source>
</reference>
<name>A0ABM5M0S8_BACA1</name>
<organism evidence="2 3">
    <name type="scientific">Bacillus atrophaeus (strain 1942)</name>
    <dbReference type="NCBI Taxonomy" id="720555"/>
    <lineage>
        <taxon>Bacteria</taxon>
        <taxon>Bacillati</taxon>
        <taxon>Bacillota</taxon>
        <taxon>Bacilli</taxon>
        <taxon>Bacillales</taxon>
        <taxon>Bacillaceae</taxon>
        <taxon>Bacillus</taxon>
    </lineage>
</organism>
<dbReference type="EMBL" id="CP002207">
    <property type="protein sequence ID" value="ADP33621.1"/>
    <property type="molecule type" value="Genomic_DNA"/>
</dbReference>
<dbReference type="Pfam" id="PF26135">
    <property type="entry name" value="YuzI"/>
    <property type="match status" value="1"/>
</dbReference>
<evidence type="ECO:0000256" key="1">
    <source>
        <dbReference type="SAM" id="Phobius"/>
    </source>
</evidence>
<accession>A0ABM5M0S8</accession>
<gene>
    <name evidence="2" type="ordered locus">BATR1942_13495</name>
</gene>
<feature type="transmembrane region" description="Helical" evidence="1">
    <location>
        <begin position="7"/>
        <end position="31"/>
    </location>
</feature>
<sequence>MTIIQRTITILIGAQLIASAVILIIFDLNAYDHFLGDFSWIRYIKELNGTIPFFLLMGGLFCLLLGFCFPARKRKRISVHGKENSLK</sequence>
<dbReference type="RefSeq" id="WP_003327198.1">
    <property type="nucleotide sequence ID" value="NC_014639.1"/>
</dbReference>
<evidence type="ECO:0008006" key="4">
    <source>
        <dbReference type="Google" id="ProtNLM"/>
    </source>
</evidence>
<keyword evidence="1" id="KW-1133">Transmembrane helix</keyword>
<evidence type="ECO:0000313" key="3">
    <source>
        <dbReference type="Proteomes" id="UP000006867"/>
    </source>
</evidence>
<feature type="transmembrane region" description="Helical" evidence="1">
    <location>
        <begin position="51"/>
        <end position="69"/>
    </location>
</feature>